<comment type="subcellular location">
    <subcellularLocation>
        <location evidence="5">Mitochondrion</location>
    </subcellularLocation>
</comment>
<evidence type="ECO:0000259" key="6">
    <source>
        <dbReference type="Pfam" id="PF00889"/>
    </source>
</evidence>
<reference evidence="7" key="1">
    <citation type="submission" date="2025-08" db="UniProtKB">
        <authorList>
            <consortium name="Ensembl"/>
        </authorList>
    </citation>
    <scope>IDENTIFICATION</scope>
</reference>
<evidence type="ECO:0000256" key="5">
    <source>
        <dbReference type="HAMAP-Rule" id="MF_03135"/>
    </source>
</evidence>
<keyword evidence="8" id="KW-1185">Reference proteome</keyword>
<name>A0A8C9K174_PANTA</name>
<dbReference type="Ensembl" id="ENSPTIT00000020789.1">
    <property type="protein sequence ID" value="ENSPTIP00000016618.1"/>
    <property type="gene ID" value="ENSPTIG00000015290.1"/>
</dbReference>
<evidence type="ECO:0000313" key="8">
    <source>
        <dbReference type="Proteomes" id="UP000675900"/>
    </source>
</evidence>
<keyword evidence="2 5" id="KW-0251">Elongation factor</keyword>
<dbReference type="SUPFAM" id="SSF54713">
    <property type="entry name" value="Elongation factor Ts (EF-Ts), dimerisation domain"/>
    <property type="match status" value="1"/>
</dbReference>
<reference evidence="7" key="2">
    <citation type="submission" date="2025-09" db="UniProtKB">
        <authorList>
            <consortium name="Ensembl"/>
        </authorList>
    </citation>
    <scope>IDENTIFICATION</scope>
</reference>
<dbReference type="SUPFAM" id="SSF46934">
    <property type="entry name" value="UBA-like"/>
    <property type="match status" value="1"/>
</dbReference>
<dbReference type="Proteomes" id="UP000675900">
    <property type="component" value="Unassembled WGS sequence"/>
</dbReference>
<dbReference type="Gene3D" id="1.10.8.10">
    <property type="entry name" value="DNA helicase RuvA subunit, C-terminal domain"/>
    <property type="match status" value="1"/>
</dbReference>
<dbReference type="CDD" id="cd14275">
    <property type="entry name" value="UBA_EF-Ts"/>
    <property type="match status" value="1"/>
</dbReference>
<dbReference type="FunFam" id="1.10.8.10:FF:000031">
    <property type="entry name" value="Elongation factor Ts, mitochondrial"/>
    <property type="match status" value="1"/>
</dbReference>
<dbReference type="GeneTree" id="ENSGT00390000016293"/>
<dbReference type="GO" id="GO:0070125">
    <property type="term" value="P:mitochondrial translational elongation"/>
    <property type="evidence" value="ECO:0007669"/>
    <property type="project" value="TreeGrafter"/>
</dbReference>
<dbReference type="Gene3D" id="3.30.479.20">
    <property type="entry name" value="Elongation factor Ts, dimerisation domain"/>
    <property type="match status" value="1"/>
</dbReference>
<feature type="domain" description="Translation elongation factor EFTs/EF1B dimerisation" evidence="6">
    <location>
        <begin position="117"/>
        <end position="151"/>
    </location>
</feature>
<keyword evidence="3 5" id="KW-0648">Protein biosynthesis</keyword>
<dbReference type="InterPro" id="IPR001816">
    <property type="entry name" value="Transl_elong_EFTs/EF1B"/>
</dbReference>
<dbReference type="InterPro" id="IPR018101">
    <property type="entry name" value="Transl_elong_Ts_CS"/>
</dbReference>
<evidence type="ECO:0000256" key="2">
    <source>
        <dbReference type="ARBA" id="ARBA00022768"/>
    </source>
</evidence>
<dbReference type="InterPro" id="IPR009060">
    <property type="entry name" value="UBA-like_sf"/>
</dbReference>
<organism evidence="7 8">
    <name type="scientific">Panthera tigris altaica</name>
    <name type="common">Siberian tiger</name>
    <dbReference type="NCBI Taxonomy" id="74533"/>
    <lineage>
        <taxon>Eukaryota</taxon>
        <taxon>Metazoa</taxon>
        <taxon>Chordata</taxon>
        <taxon>Craniata</taxon>
        <taxon>Vertebrata</taxon>
        <taxon>Euteleostomi</taxon>
        <taxon>Mammalia</taxon>
        <taxon>Eutheria</taxon>
        <taxon>Laurasiatheria</taxon>
        <taxon>Carnivora</taxon>
        <taxon>Feliformia</taxon>
        <taxon>Felidae</taxon>
        <taxon>Pantherinae</taxon>
        <taxon>Panthera</taxon>
    </lineage>
</organism>
<dbReference type="Pfam" id="PF25025">
    <property type="entry name" value="EF-Ts_N"/>
    <property type="match status" value="1"/>
</dbReference>
<dbReference type="GO" id="GO:0003746">
    <property type="term" value="F:translation elongation factor activity"/>
    <property type="evidence" value="ECO:0007669"/>
    <property type="project" value="UniProtKB-UniRule"/>
</dbReference>
<comment type="function">
    <text evidence="5">Associates with the EF-Tu.GDP complex and induces the exchange of GDP to GTP. It remains bound to the aminoacyl-tRNA.EF-Tu.GTP complex up to the GTP hydrolysis stage on the ribosome.</text>
</comment>
<gene>
    <name evidence="5 7" type="primary">TSFM</name>
</gene>
<keyword evidence="4 5" id="KW-0496">Mitochondrion</keyword>
<dbReference type="PROSITE" id="PS01126">
    <property type="entry name" value="EF_TS_1"/>
    <property type="match status" value="1"/>
</dbReference>
<evidence type="ECO:0000313" key="7">
    <source>
        <dbReference type="Ensembl" id="ENSPTIP00000016618.1"/>
    </source>
</evidence>
<dbReference type="GO" id="GO:0005739">
    <property type="term" value="C:mitochondrion"/>
    <property type="evidence" value="ECO:0007669"/>
    <property type="project" value="UniProtKB-SubCell"/>
</dbReference>
<proteinExistence type="inferred from homology"/>
<comment type="similarity">
    <text evidence="1 5">Belongs to the EF-Ts family.</text>
</comment>
<sequence>MSLLRSLRLCLVARAGTYPAGPLQLQSSQPRHTFHTGPRLASSASSKELLLKLRRKTGYSFVNCKKALEACGWDLKQAESWLHKQAQKEGWSRAAKLHGRKTKEGLIGLLQEGNTTVLVEVNCETDFVSRNIKFQQLVQQVALGTLLHCQNLKDQLSTYSKGNWEKT</sequence>
<dbReference type="AlphaFoldDB" id="A0A8C9K174"/>
<dbReference type="Pfam" id="PF00889">
    <property type="entry name" value="EF_TS"/>
    <property type="match status" value="1"/>
</dbReference>
<evidence type="ECO:0000256" key="4">
    <source>
        <dbReference type="ARBA" id="ARBA00023128"/>
    </source>
</evidence>
<dbReference type="PROSITE" id="PS01127">
    <property type="entry name" value="EF_TS_2"/>
    <property type="match status" value="1"/>
</dbReference>
<dbReference type="InterPro" id="IPR014039">
    <property type="entry name" value="Transl_elong_EFTs/EF1B_dimer"/>
</dbReference>
<dbReference type="InterPro" id="IPR036402">
    <property type="entry name" value="EF-Ts_dimer_sf"/>
</dbReference>
<dbReference type="HAMAP" id="MF_00050">
    <property type="entry name" value="EF_Ts"/>
    <property type="match status" value="1"/>
</dbReference>
<dbReference type="PANTHER" id="PTHR11741:SF0">
    <property type="entry name" value="ELONGATION FACTOR TS, MITOCHONDRIAL"/>
    <property type="match status" value="1"/>
</dbReference>
<protein>
    <recommendedName>
        <fullName evidence="5">Elongation factor Ts, mitochondrial</fullName>
        <shortName evidence="5">EF-Ts</shortName>
        <shortName evidence="5">EF-TsMt</shortName>
    </recommendedName>
</protein>
<accession>A0A8C9K174</accession>
<evidence type="ECO:0000256" key="3">
    <source>
        <dbReference type="ARBA" id="ARBA00022917"/>
    </source>
</evidence>
<evidence type="ECO:0000256" key="1">
    <source>
        <dbReference type="ARBA" id="ARBA00005532"/>
    </source>
</evidence>
<dbReference type="PANTHER" id="PTHR11741">
    <property type="entry name" value="ELONGATION FACTOR TS"/>
    <property type="match status" value="1"/>
</dbReference>